<gene>
    <name evidence="2" type="primary">def</name>
    <name evidence="3" type="ORF">A3B37_03950</name>
</gene>
<dbReference type="NCBIfam" id="TIGR00079">
    <property type="entry name" value="pept_deformyl"/>
    <property type="match status" value="1"/>
</dbReference>
<keyword evidence="2" id="KW-0378">Hydrolase</keyword>
<evidence type="ECO:0000313" key="3">
    <source>
        <dbReference type="EMBL" id="OHA09292.1"/>
    </source>
</evidence>
<dbReference type="SUPFAM" id="SSF56420">
    <property type="entry name" value="Peptide deformylase"/>
    <property type="match status" value="1"/>
</dbReference>
<dbReference type="Pfam" id="PF01327">
    <property type="entry name" value="Pep_deformylase"/>
    <property type="match status" value="1"/>
</dbReference>
<dbReference type="Gene3D" id="3.90.45.10">
    <property type="entry name" value="Peptide deformylase"/>
    <property type="match status" value="1"/>
</dbReference>
<feature type="binding site" evidence="2">
    <location>
        <position position="110"/>
    </location>
    <ligand>
        <name>Fe cation</name>
        <dbReference type="ChEBI" id="CHEBI:24875"/>
    </ligand>
</feature>
<dbReference type="AlphaFoldDB" id="A0A1G2LEP3"/>
<dbReference type="Proteomes" id="UP000176705">
    <property type="component" value="Unassembled WGS sequence"/>
</dbReference>
<reference evidence="3 4" key="1">
    <citation type="journal article" date="2016" name="Nat. Commun.">
        <title>Thousands of microbial genomes shed light on interconnected biogeochemical processes in an aquifer system.</title>
        <authorList>
            <person name="Anantharaman K."/>
            <person name="Brown C.T."/>
            <person name="Hug L.A."/>
            <person name="Sharon I."/>
            <person name="Castelle C.J."/>
            <person name="Probst A.J."/>
            <person name="Thomas B.C."/>
            <person name="Singh A."/>
            <person name="Wilkins M.J."/>
            <person name="Karaoz U."/>
            <person name="Brodie E.L."/>
            <person name="Williams K.H."/>
            <person name="Hubbard S.S."/>
            <person name="Banfield J.F."/>
        </authorList>
    </citation>
    <scope>NUCLEOTIDE SEQUENCE [LARGE SCALE GENOMIC DNA]</scope>
</reference>
<dbReference type="PANTHER" id="PTHR10458:SF22">
    <property type="entry name" value="PEPTIDE DEFORMYLASE"/>
    <property type="match status" value="1"/>
</dbReference>
<organism evidence="3 4">
    <name type="scientific">Candidatus Sungbacteria bacterium RIFCSPLOWO2_01_FULL_59_16</name>
    <dbReference type="NCBI Taxonomy" id="1802280"/>
    <lineage>
        <taxon>Bacteria</taxon>
        <taxon>Candidatus Sungiibacteriota</taxon>
    </lineage>
</organism>
<accession>A0A1G2LEP3</accession>
<dbReference type="GO" id="GO:0006412">
    <property type="term" value="P:translation"/>
    <property type="evidence" value="ECO:0007669"/>
    <property type="project" value="UniProtKB-UniRule"/>
</dbReference>
<dbReference type="NCBIfam" id="NF001159">
    <property type="entry name" value="PRK00150.1-3"/>
    <property type="match status" value="1"/>
</dbReference>
<comment type="similarity">
    <text evidence="1 2">Belongs to the polypeptide deformylase family.</text>
</comment>
<dbReference type="EMBL" id="MHQS01000004">
    <property type="protein sequence ID" value="OHA09292.1"/>
    <property type="molecule type" value="Genomic_DNA"/>
</dbReference>
<feature type="binding site" evidence="2">
    <location>
        <position position="156"/>
    </location>
    <ligand>
        <name>Fe cation</name>
        <dbReference type="ChEBI" id="CHEBI:24875"/>
    </ligand>
</feature>
<comment type="catalytic activity">
    <reaction evidence="2">
        <text>N-terminal N-formyl-L-methionyl-[peptide] + H2O = N-terminal L-methionyl-[peptide] + formate</text>
        <dbReference type="Rhea" id="RHEA:24420"/>
        <dbReference type="Rhea" id="RHEA-COMP:10639"/>
        <dbReference type="Rhea" id="RHEA-COMP:10640"/>
        <dbReference type="ChEBI" id="CHEBI:15377"/>
        <dbReference type="ChEBI" id="CHEBI:15740"/>
        <dbReference type="ChEBI" id="CHEBI:49298"/>
        <dbReference type="ChEBI" id="CHEBI:64731"/>
        <dbReference type="EC" id="3.5.1.88"/>
    </reaction>
</comment>
<dbReference type="CDD" id="cd00487">
    <property type="entry name" value="Pep_deformylase"/>
    <property type="match status" value="1"/>
</dbReference>
<sequence length="174" mass="19448">MPKQPIVHEPNRVLRAVAEEVPLAEIRTPEFQEFIRNMKDTLAAASDGVGLAAPQIGVSRRVFLVSEEANGIGEERVASPTPKPQWGHHVFINPVFTKRSRTKRGMSEGCLSVPGKYGSVTRADKVHLAWYDASGKRHARGFAKFFARVLQHEMDHLDGVLILDRAKQMVDVER</sequence>
<comment type="caution">
    <text evidence="3">The sequence shown here is derived from an EMBL/GenBank/DDBJ whole genome shotgun (WGS) entry which is preliminary data.</text>
</comment>
<dbReference type="EC" id="3.5.1.88" evidence="2"/>
<comment type="function">
    <text evidence="2">Removes the formyl group from the N-terminal Met of newly synthesized proteins. Requires at least a dipeptide for an efficient rate of reaction. N-terminal L-methionine is a prerequisite for activity but the enzyme has broad specificity at other positions.</text>
</comment>
<feature type="active site" evidence="2">
    <location>
        <position position="153"/>
    </location>
</feature>
<dbReference type="InterPro" id="IPR036821">
    <property type="entry name" value="Peptide_deformylase_sf"/>
</dbReference>
<evidence type="ECO:0000313" key="4">
    <source>
        <dbReference type="Proteomes" id="UP000176705"/>
    </source>
</evidence>
<dbReference type="PIRSF" id="PIRSF004749">
    <property type="entry name" value="Pep_def"/>
    <property type="match status" value="1"/>
</dbReference>
<dbReference type="GO" id="GO:0042586">
    <property type="term" value="F:peptide deformylase activity"/>
    <property type="evidence" value="ECO:0007669"/>
    <property type="project" value="UniProtKB-UniRule"/>
</dbReference>
<dbReference type="GO" id="GO:0046872">
    <property type="term" value="F:metal ion binding"/>
    <property type="evidence" value="ECO:0007669"/>
    <property type="project" value="UniProtKB-KW"/>
</dbReference>
<dbReference type="PRINTS" id="PR01576">
    <property type="entry name" value="PDEFORMYLASE"/>
</dbReference>
<comment type="cofactor">
    <cofactor evidence="2">
        <name>Fe(2+)</name>
        <dbReference type="ChEBI" id="CHEBI:29033"/>
    </cofactor>
    <text evidence="2">Binds 1 Fe(2+) ion.</text>
</comment>
<keyword evidence="2" id="KW-0648">Protein biosynthesis</keyword>
<dbReference type="HAMAP" id="MF_00163">
    <property type="entry name" value="Pep_deformylase"/>
    <property type="match status" value="1"/>
</dbReference>
<dbReference type="STRING" id="1802280.A3B37_03950"/>
<feature type="binding site" evidence="2">
    <location>
        <position position="152"/>
    </location>
    <ligand>
        <name>Fe cation</name>
        <dbReference type="ChEBI" id="CHEBI:24875"/>
    </ligand>
</feature>
<proteinExistence type="inferred from homology"/>
<evidence type="ECO:0000256" key="1">
    <source>
        <dbReference type="ARBA" id="ARBA00010759"/>
    </source>
</evidence>
<keyword evidence="2" id="KW-0408">Iron</keyword>
<evidence type="ECO:0000256" key="2">
    <source>
        <dbReference type="HAMAP-Rule" id="MF_00163"/>
    </source>
</evidence>
<protein>
    <recommendedName>
        <fullName evidence="2">Peptide deformylase</fullName>
        <shortName evidence="2">PDF</shortName>
        <ecNumber evidence="2">3.5.1.88</ecNumber>
    </recommendedName>
    <alternativeName>
        <fullName evidence="2">Polypeptide deformylase</fullName>
    </alternativeName>
</protein>
<dbReference type="PANTHER" id="PTHR10458">
    <property type="entry name" value="PEPTIDE DEFORMYLASE"/>
    <property type="match status" value="1"/>
</dbReference>
<name>A0A1G2LEP3_9BACT</name>
<dbReference type="InterPro" id="IPR023635">
    <property type="entry name" value="Peptide_deformylase"/>
</dbReference>
<keyword evidence="2" id="KW-0479">Metal-binding</keyword>